<reference evidence="6 7" key="1">
    <citation type="submission" date="2018-06" db="EMBL/GenBank/DDBJ databases">
        <title>Genomic Encyclopedia of Type Strains, Phase IV (KMG-IV): sequencing the most valuable type-strain genomes for metagenomic binning, comparative biology and taxonomic classification.</title>
        <authorList>
            <person name="Goeker M."/>
        </authorList>
    </citation>
    <scope>NUCLEOTIDE SEQUENCE [LARGE SCALE GENOMIC DNA]</scope>
    <source>
        <strain evidence="6 7">DSM 25532</strain>
    </source>
</reference>
<sequence length="477" mass="53618">MNAEWLDDVWFHRAVWITATVILCLQLAQNIVYLVQLAKALPEFLRARSRASRLREWWLLTSEATPPMTLLVPAYNEEATIVESLRSTLTLRYPEYEIIVVNDGSKDKTLDRLIEAFALQPVHRALAGRTAYQPVRGIYACAALPNLLVVDKQNGGKADALNAAIDLATHPYVCAVDADSLLDSDALLRAVRPFVDAPDTTLAVGGTIRVVNGCQVRAGQVLEVRPPKHWLELFQAVEYLRAFLLARMAWTRNQSVTIISGAFGIFRRDVLLELGGYAHGTVGEDMELVVRLHRWAGDTDSPAEVWHVPDPVCWTEVPDSIKVLSRQRTRWQRGLCETLWKHRGMLGRKRYGSAGMYALPSFLLFDVVSPLLELLGLVMVPLCALAGILSVEFFIAYCAVVFGFGLCLSLGAMILAEFSLQHHRRVRDLLWMGVGAIMENFGYRQLNSWWRVQGIWQFLRKKQGWGAMTRKGFTKAA</sequence>
<name>A0A366HBR1_9BACT</name>
<proteinExistence type="inferred from homology"/>
<organism evidence="6 7">
    <name type="scientific">Roseimicrobium gellanilyticum</name>
    <dbReference type="NCBI Taxonomy" id="748857"/>
    <lineage>
        <taxon>Bacteria</taxon>
        <taxon>Pseudomonadati</taxon>
        <taxon>Verrucomicrobiota</taxon>
        <taxon>Verrucomicrobiia</taxon>
        <taxon>Verrucomicrobiales</taxon>
        <taxon>Verrucomicrobiaceae</taxon>
        <taxon>Roseimicrobium</taxon>
    </lineage>
</organism>
<keyword evidence="4" id="KW-0472">Membrane</keyword>
<dbReference type="InterPro" id="IPR001173">
    <property type="entry name" value="Glyco_trans_2-like"/>
</dbReference>
<dbReference type="Pfam" id="PF13641">
    <property type="entry name" value="Glyco_tranf_2_3"/>
    <property type="match status" value="1"/>
</dbReference>
<dbReference type="InterPro" id="IPR029044">
    <property type="entry name" value="Nucleotide-diphossugar_trans"/>
</dbReference>
<gene>
    <name evidence="6" type="ORF">DES53_109211</name>
</gene>
<dbReference type="PANTHER" id="PTHR43630:SF1">
    <property type="entry name" value="POLY-BETA-1,6-N-ACETYL-D-GLUCOSAMINE SYNTHASE"/>
    <property type="match status" value="1"/>
</dbReference>
<evidence type="ECO:0000259" key="5">
    <source>
        <dbReference type="Pfam" id="PF00535"/>
    </source>
</evidence>
<dbReference type="EMBL" id="QNRR01000009">
    <property type="protein sequence ID" value="RBP39783.1"/>
    <property type="molecule type" value="Genomic_DNA"/>
</dbReference>
<evidence type="ECO:0000256" key="4">
    <source>
        <dbReference type="SAM" id="Phobius"/>
    </source>
</evidence>
<dbReference type="RefSeq" id="WP_113960668.1">
    <property type="nucleotide sequence ID" value="NZ_QNRR01000009.1"/>
</dbReference>
<evidence type="ECO:0000256" key="3">
    <source>
        <dbReference type="ARBA" id="ARBA00022679"/>
    </source>
</evidence>
<feature type="transmembrane region" description="Helical" evidence="4">
    <location>
        <begin position="357"/>
        <end position="388"/>
    </location>
</feature>
<dbReference type="Proteomes" id="UP000253426">
    <property type="component" value="Unassembled WGS sequence"/>
</dbReference>
<dbReference type="AlphaFoldDB" id="A0A366HBR1"/>
<evidence type="ECO:0000256" key="2">
    <source>
        <dbReference type="ARBA" id="ARBA00022676"/>
    </source>
</evidence>
<dbReference type="SUPFAM" id="SSF53448">
    <property type="entry name" value="Nucleotide-diphospho-sugar transferases"/>
    <property type="match status" value="1"/>
</dbReference>
<evidence type="ECO:0000313" key="6">
    <source>
        <dbReference type="EMBL" id="RBP39783.1"/>
    </source>
</evidence>
<comment type="caution">
    <text evidence="6">The sequence shown here is derived from an EMBL/GenBank/DDBJ whole genome shotgun (WGS) entry which is preliminary data.</text>
</comment>
<keyword evidence="7" id="KW-1185">Reference proteome</keyword>
<dbReference type="Gene3D" id="3.90.550.10">
    <property type="entry name" value="Spore Coat Polysaccharide Biosynthesis Protein SpsA, Chain A"/>
    <property type="match status" value="1"/>
</dbReference>
<feature type="transmembrane region" description="Helical" evidence="4">
    <location>
        <begin position="394"/>
        <end position="416"/>
    </location>
</feature>
<dbReference type="Pfam" id="PF00535">
    <property type="entry name" value="Glycos_transf_2"/>
    <property type="match status" value="1"/>
</dbReference>
<dbReference type="PANTHER" id="PTHR43630">
    <property type="entry name" value="POLY-BETA-1,6-N-ACETYL-D-GLUCOSAMINE SYNTHASE"/>
    <property type="match status" value="1"/>
</dbReference>
<keyword evidence="3 6" id="KW-0808">Transferase</keyword>
<keyword evidence="4" id="KW-0812">Transmembrane</keyword>
<dbReference type="OrthoDB" id="9766299at2"/>
<keyword evidence="2" id="KW-0328">Glycosyltransferase</keyword>
<accession>A0A366HBR1</accession>
<keyword evidence="4" id="KW-1133">Transmembrane helix</keyword>
<dbReference type="CDD" id="cd06423">
    <property type="entry name" value="CESA_like"/>
    <property type="match status" value="1"/>
</dbReference>
<evidence type="ECO:0000256" key="1">
    <source>
        <dbReference type="ARBA" id="ARBA00006739"/>
    </source>
</evidence>
<feature type="transmembrane region" description="Helical" evidence="4">
    <location>
        <begin position="14"/>
        <end position="35"/>
    </location>
</feature>
<feature type="domain" description="Glycosyltransferase 2-like" evidence="5">
    <location>
        <begin position="70"/>
        <end position="114"/>
    </location>
</feature>
<protein>
    <submittedName>
        <fullName evidence="6">Cellulose synthase/poly-beta-1,6-N-acetylglucosamine synthase-like glycosyltransferase</fullName>
    </submittedName>
</protein>
<dbReference type="GO" id="GO:0016757">
    <property type="term" value="F:glycosyltransferase activity"/>
    <property type="evidence" value="ECO:0007669"/>
    <property type="project" value="UniProtKB-KW"/>
</dbReference>
<comment type="similarity">
    <text evidence="1">Belongs to the glycosyltransferase 2 family.</text>
</comment>
<evidence type="ECO:0000313" key="7">
    <source>
        <dbReference type="Proteomes" id="UP000253426"/>
    </source>
</evidence>